<keyword evidence="2" id="KW-1185">Reference proteome</keyword>
<dbReference type="AlphaFoldDB" id="A0A9W8CVB2"/>
<evidence type="ECO:0000313" key="2">
    <source>
        <dbReference type="Proteomes" id="UP001149813"/>
    </source>
</evidence>
<comment type="caution">
    <text evidence="1">The sequence shown here is derived from an EMBL/GenBank/DDBJ whole genome shotgun (WGS) entry which is preliminary data.</text>
</comment>
<dbReference type="EMBL" id="JANBOJ010000003">
    <property type="protein sequence ID" value="KAJ1725546.1"/>
    <property type="molecule type" value="Genomic_DNA"/>
</dbReference>
<proteinExistence type="predicted"/>
<protein>
    <submittedName>
        <fullName evidence="1">Uncharacterized protein</fullName>
    </submittedName>
</protein>
<dbReference type="OrthoDB" id="5516903at2759"/>
<organism evidence="1 2">
    <name type="scientific">Coemansia erecta</name>
    <dbReference type="NCBI Taxonomy" id="147472"/>
    <lineage>
        <taxon>Eukaryota</taxon>
        <taxon>Fungi</taxon>
        <taxon>Fungi incertae sedis</taxon>
        <taxon>Zoopagomycota</taxon>
        <taxon>Kickxellomycotina</taxon>
        <taxon>Kickxellomycetes</taxon>
        <taxon>Kickxellales</taxon>
        <taxon>Kickxellaceae</taxon>
        <taxon>Coemansia</taxon>
    </lineage>
</organism>
<evidence type="ECO:0000313" key="1">
    <source>
        <dbReference type="EMBL" id="KAJ1725546.1"/>
    </source>
</evidence>
<gene>
    <name evidence="1" type="ORF">LPJ53_000216</name>
</gene>
<sequence length="286" mass="31856">MRHPFICTGSTVEVWLRFDGILLFGSWATEWAAMTLGHGSPGFSIQTLTIVIVESPVSAITPNEDMRARMLADVCSVALKPQAIGFMSQSCASKDTIAPGCDVGKKFGCIYSHMSRAQNPPALTSIETGTIDSDYMLWLVANSAGTLKCLRIRSTRPSTLQQLLCDTVDDIVFDSLKDILLILDMNDSLLQPFNITRQYFPSLECLDVVIPPQDIKQNRESSLSIFEHSFLTDLFFYAPGPIRMLNYPLTWDSVEVLTPDILCNIRHVALYEVSLEGEHLLDQDDL</sequence>
<name>A0A9W8CVB2_9FUNG</name>
<accession>A0A9W8CVB2</accession>
<reference evidence="1" key="1">
    <citation type="submission" date="2022-07" db="EMBL/GenBank/DDBJ databases">
        <title>Phylogenomic reconstructions and comparative analyses of Kickxellomycotina fungi.</title>
        <authorList>
            <person name="Reynolds N.K."/>
            <person name="Stajich J.E."/>
            <person name="Barry K."/>
            <person name="Grigoriev I.V."/>
            <person name="Crous P."/>
            <person name="Smith M.E."/>
        </authorList>
    </citation>
    <scope>NUCLEOTIDE SEQUENCE</scope>
    <source>
        <strain evidence="1">NBRC 32514</strain>
    </source>
</reference>
<dbReference type="Proteomes" id="UP001149813">
    <property type="component" value="Unassembled WGS sequence"/>
</dbReference>